<feature type="domain" description="Knottins-like" evidence="6">
    <location>
        <begin position="31"/>
        <end position="76"/>
    </location>
</feature>
<dbReference type="EMBL" id="JBJXBP010000007">
    <property type="protein sequence ID" value="KAL3820899.1"/>
    <property type="molecule type" value="Genomic_DNA"/>
</dbReference>
<feature type="signal peptide" evidence="5">
    <location>
        <begin position="1"/>
        <end position="21"/>
    </location>
</feature>
<dbReference type="Pfam" id="PF00304">
    <property type="entry name" value="Gamma-thionin"/>
    <property type="match status" value="1"/>
</dbReference>
<evidence type="ECO:0000259" key="6">
    <source>
        <dbReference type="SMART" id="SM00505"/>
    </source>
</evidence>
<dbReference type="InterPro" id="IPR008176">
    <property type="entry name" value="Defensin_plant"/>
</dbReference>
<evidence type="ECO:0000256" key="2">
    <source>
        <dbReference type="ARBA" id="ARBA00022525"/>
    </source>
</evidence>
<keyword evidence="8" id="KW-1185">Reference proteome</keyword>
<dbReference type="PANTHER" id="PTHR33147:SF133">
    <property type="entry name" value="DEFENSIN-LIKE PROTEIN 6-RELATED"/>
    <property type="match status" value="1"/>
</dbReference>
<evidence type="ECO:0000313" key="7">
    <source>
        <dbReference type="EMBL" id="KAL3820899.1"/>
    </source>
</evidence>
<accession>A0ABD3S8P7</accession>
<feature type="chain" id="PRO_5044777874" description="Knottins-like domain-containing protein" evidence="5">
    <location>
        <begin position="22"/>
        <end position="83"/>
    </location>
</feature>
<dbReference type="Gene3D" id="3.30.30.10">
    <property type="entry name" value="Knottin, scorpion toxin-like"/>
    <property type="match status" value="1"/>
</dbReference>
<sequence length="83" mass="9198">MNTKQFSGLLMLLLVIILASENNNNLVMGRTCKSPSFTFRGPCFSDHNCKGVCMNEGFDDGDCQGLLRRCYCKKPCADRTGPN</sequence>
<organism evidence="7 8">
    <name type="scientific">Penstemon smallii</name>
    <dbReference type="NCBI Taxonomy" id="265156"/>
    <lineage>
        <taxon>Eukaryota</taxon>
        <taxon>Viridiplantae</taxon>
        <taxon>Streptophyta</taxon>
        <taxon>Embryophyta</taxon>
        <taxon>Tracheophyta</taxon>
        <taxon>Spermatophyta</taxon>
        <taxon>Magnoliopsida</taxon>
        <taxon>eudicotyledons</taxon>
        <taxon>Gunneridae</taxon>
        <taxon>Pentapetalae</taxon>
        <taxon>asterids</taxon>
        <taxon>lamiids</taxon>
        <taxon>Lamiales</taxon>
        <taxon>Plantaginaceae</taxon>
        <taxon>Cheloneae</taxon>
        <taxon>Penstemon</taxon>
    </lineage>
</organism>
<dbReference type="PANTHER" id="PTHR33147">
    <property type="entry name" value="DEFENSIN-LIKE PROTEIN 1"/>
    <property type="match status" value="1"/>
</dbReference>
<comment type="caution">
    <text evidence="7">The sequence shown here is derived from an EMBL/GenBank/DDBJ whole genome shotgun (WGS) entry which is preliminary data.</text>
</comment>
<evidence type="ECO:0000256" key="1">
    <source>
        <dbReference type="ARBA" id="ARBA00004613"/>
    </source>
</evidence>
<keyword evidence="4" id="KW-1015">Disulfide bond</keyword>
<dbReference type="PRINTS" id="PR00288">
    <property type="entry name" value="PUROTHIONIN"/>
</dbReference>
<keyword evidence="2" id="KW-0964">Secreted</keyword>
<evidence type="ECO:0000313" key="8">
    <source>
        <dbReference type="Proteomes" id="UP001634393"/>
    </source>
</evidence>
<protein>
    <recommendedName>
        <fullName evidence="6">Knottins-like domain-containing protein</fullName>
    </recommendedName>
</protein>
<dbReference type="InterPro" id="IPR036574">
    <property type="entry name" value="Scorpion_toxin-like_sf"/>
</dbReference>
<evidence type="ECO:0000256" key="5">
    <source>
        <dbReference type="SAM" id="SignalP"/>
    </source>
</evidence>
<dbReference type="CDD" id="cd00107">
    <property type="entry name" value="Knot1"/>
    <property type="match status" value="1"/>
</dbReference>
<dbReference type="SMART" id="SM00505">
    <property type="entry name" value="Knot1"/>
    <property type="match status" value="1"/>
</dbReference>
<evidence type="ECO:0000256" key="4">
    <source>
        <dbReference type="ARBA" id="ARBA00023157"/>
    </source>
</evidence>
<comment type="subcellular location">
    <subcellularLocation>
        <location evidence="1">Secreted</location>
    </subcellularLocation>
</comment>
<evidence type="ECO:0000256" key="3">
    <source>
        <dbReference type="ARBA" id="ARBA00022729"/>
    </source>
</evidence>
<name>A0ABD3S8P7_9LAMI</name>
<dbReference type="GO" id="GO:0005576">
    <property type="term" value="C:extracellular region"/>
    <property type="evidence" value="ECO:0007669"/>
    <property type="project" value="UniProtKB-SubCell"/>
</dbReference>
<reference evidence="7 8" key="1">
    <citation type="submission" date="2024-12" db="EMBL/GenBank/DDBJ databases">
        <title>The unique morphological basis and parallel evolutionary history of personate flowers in Penstemon.</title>
        <authorList>
            <person name="Depatie T.H."/>
            <person name="Wessinger C.A."/>
        </authorList>
    </citation>
    <scope>NUCLEOTIDE SEQUENCE [LARGE SCALE GENOMIC DNA]</scope>
    <source>
        <strain evidence="7">WTNN_2</strain>
        <tissue evidence="7">Leaf</tissue>
    </source>
</reference>
<dbReference type="PROSITE" id="PS00940">
    <property type="entry name" value="GAMMA_THIONIN"/>
    <property type="match status" value="1"/>
</dbReference>
<dbReference type="InterPro" id="IPR003614">
    <property type="entry name" value="Knottins"/>
</dbReference>
<dbReference type="AlphaFoldDB" id="A0ABD3S8P7"/>
<keyword evidence="3 5" id="KW-0732">Signal</keyword>
<dbReference type="SUPFAM" id="SSF57095">
    <property type="entry name" value="Scorpion toxin-like"/>
    <property type="match status" value="1"/>
</dbReference>
<gene>
    <name evidence="7" type="ORF">ACJIZ3_006804</name>
</gene>
<dbReference type="Proteomes" id="UP001634393">
    <property type="component" value="Unassembled WGS sequence"/>
</dbReference>
<proteinExistence type="predicted"/>